<proteinExistence type="inferred from homology"/>
<evidence type="ECO:0000313" key="19">
    <source>
        <dbReference type="EMBL" id="ORZ08714.1"/>
    </source>
</evidence>
<dbReference type="InterPro" id="IPR006084">
    <property type="entry name" value="XPG/Rad2"/>
</dbReference>
<dbReference type="GO" id="GO:0043137">
    <property type="term" value="P:DNA replication, removal of RNA primer"/>
    <property type="evidence" value="ECO:0007669"/>
    <property type="project" value="UniProtKB-UniRule"/>
</dbReference>
<dbReference type="SMART" id="SM00484">
    <property type="entry name" value="XPGI"/>
    <property type="match status" value="1"/>
</dbReference>
<comment type="caution">
    <text evidence="19">The sequence shown here is derived from an EMBL/GenBank/DDBJ whole genome shotgun (WGS) entry which is preliminary data.</text>
</comment>
<keyword evidence="11 15" id="KW-0496">Mitochondrion</keyword>
<keyword evidence="3 15" id="KW-0235">DNA replication</keyword>
<dbReference type="SMART" id="SM00279">
    <property type="entry name" value="HhH2"/>
    <property type="match status" value="1"/>
</dbReference>
<dbReference type="InterPro" id="IPR008918">
    <property type="entry name" value="HhH2"/>
</dbReference>
<evidence type="ECO:0000256" key="7">
    <source>
        <dbReference type="ARBA" id="ARBA00022763"/>
    </source>
</evidence>
<dbReference type="Gene3D" id="3.40.50.1010">
    <property type="entry name" value="5'-nuclease"/>
    <property type="match status" value="1"/>
</dbReference>
<gene>
    <name evidence="19" type="ORF">BCR42DRAFT_142679</name>
</gene>
<protein>
    <recommendedName>
        <fullName evidence="15">Flap endonuclease 1</fullName>
        <shortName evidence="15">FEN-1</shortName>
        <ecNumber evidence="15">3.1.-.-</ecNumber>
    </recommendedName>
    <alternativeName>
        <fullName evidence="15">Flap structure-specific endonuclease 1</fullName>
    </alternativeName>
</protein>
<keyword evidence="13 15" id="KW-0539">Nucleus</keyword>
<dbReference type="AlphaFoldDB" id="A0A1X2I3R3"/>
<dbReference type="SUPFAM" id="SSF47807">
    <property type="entry name" value="5' to 3' exonuclease, C-terminal subdomain"/>
    <property type="match status" value="1"/>
</dbReference>
<evidence type="ECO:0000259" key="17">
    <source>
        <dbReference type="SMART" id="SM00484"/>
    </source>
</evidence>
<dbReference type="GO" id="GO:0000287">
    <property type="term" value="F:magnesium ion binding"/>
    <property type="evidence" value="ECO:0007669"/>
    <property type="project" value="UniProtKB-UniRule"/>
</dbReference>
<keyword evidence="8 15" id="KW-0378">Hydrolase</keyword>
<dbReference type="InterPro" id="IPR036279">
    <property type="entry name" value="5-3_exonuclease_C_sf"/>
</dbReference>
<dbReference type="InterPro" id="IPR006086">
    <property type="entry name" value="XPG-I_dom"/>
</dbReference>
<dbReference type="FunFam" id="3.40.50.1010:FF:000003">
    <property type="entry name" value="Flap endonuclease 1"/>
    <property type="match status" value="1"/>
</dbReference>
<feature type="domain" description="XPG-I" evidence="17">
    <location>
        <begin position="147"/>
        <end position="219"/>
    </location>
</feature>
<keyword evidence="9 15" id="KW-0269">Exonuclease</keyword>
<dbReference type="GO" id="GO:0005739">
    <property type="term" value="C:mitochondrion"/>
    <property type="evidence" value="ECO:0007669"/>
    <property type="project" value="UniProtKB-SubCell"/>
</dbReference>
<keyword evidence="5 15" id="KW-0479">Metal-binding</keyword>
<evidence type="ECO:0000313" key="20">
    <source>
        <dbReference type="Proteomes" id="UP000193560"/>
    </source>
</evidence>
<evidence type="ECO:0000256" key="11">
    <source>
        <dbReference type="ARBA" id="ARBA00023128"/>
    </source>
</evidence>
<dbReference type="SMART" id="SM00485">
    <property type="entry name" value="XPGN"/>
    <property type="match status" value="1"/>
</dbReference>
<dbReference type="PANTHER" id="PTHR11081">
    <property type="entry name" value="FLAP ENDONUCLEASE FAMILY MEMBER"/>
    <property type="match status" value="1"/>
</dbReference>
<keyword evidence="4 15" id="KW-0540">Nuclease</keyword>
<comment type="subcellular location">
    <subcellularLocation>
        <location evidence="1 15">Mitochondrion</location>
    </subcellularLocation>
    <subcellularLocation>
        <location evidence="15">Nucleus</location>
        <location evidence="15">Nucleolus</location>
    </subcellularLocation>
    <subcellularLocation>
        <location evidence="15">Nucleus</location>
        <location evidence="15">Nucleoplasm</location>
    </subcellularLocation>
    <text evidence="15">Resides mostly in the nucleoli and relocalizes to the nucleoplasm upon DNA damage.</text>
</comment>
<keyword evidence="7 15" id="KW-0227">DNA damage</keyword>
<comment type="similarity">
    <text evidence="14 15">Belongs to the XPG/RAD2 endonuclease family. FEN1 subfamily.</text>
</comment>
<accession>A0A1X2I3R3</accession>
<dbReference type="GO" id="GO:0008409">
    <property type="term" value="F:5'-3' exonuclease activity"/>
    <property type="evidence" value="ECO:0007669"/>
    <property type="project" value="UniProtKB-UniRule"/>
</dbReference>
<evidence type="ECO:0000259" key="18">
    <source>
        <dbReference type="SMART" id="SM00485"/>
    </source>
</evidence>
<keyword evidence="6 15" id="KW-0255">Endonuclease</keyword>
<dbReference type="OrthoDB" id="1937206at2759"/>
<evidence type="ECO:0000256" key="16">
    <source>
        <dbReference type="SAM" id="MobiDB-lite"/>
    </source>
</evidence>
<feature type="region of interest" description="Disordered" evidence="16">
    <location>
        <begin position="349"/>
        <end position="373"/>
    </location>
</feature>
<evidence type="ECO:0000256" key="10">
    <source>
        <dbReference type="ARBA" id="ARBA00022842"/>
    </source>
</evidence>
<name>A0A1X2I3R3_9FUNG</name>
<keyword evidence="20" id="KW-1185">Reference proteome</keyword>
<comment type="function">
    <text evidence="15">Structure-specific nuclease with 5'-flap endonuclease and 5'-3' exonuclease activities involved in DNA replication and repair. During DNA replication, cleaves the 5'-overhanging flap structure that is generated by displacement synthesis when DNA polymerase encounters the 5'-end of a downstream Okazaki fragment. It enters the flap from the 5'-end and then tracks to cleave the flap base, leaving a nick for ligation. Also involved in the long patch base excision repair (LP-BER) pathway, by cleaving within the apurinic/apyrimidinic (AP) site-terminated flap. Acts as a genome stabilization factor that prevents flaps from equilibrating into structures that lead to duplications and deletions. Also possesses 5'-3' exonuclease activity on nicked or gapped double-stranded DNA, and exhibits RNase H activity. Also involved in replication and repair of rDNA and in repairing mitochondrial DNA.</text>
</comment>
<dbReference type="FunFam" id="1.10.150.20:FF:000009">
    <property type="entry name" value="Flap endonuclease 1"/>
    <property type="match status" value="1"/>
</dbReference>
<dbReference type="GO" id="GO:0003677">
    <property type="term" value="F:DNA binding"/>
    <property type="evidence" value="ECO:0007669"/>
    <property type="project" value="UniProtKB-UniRule"/>
</dbReference>
<keyword evidence="10 15" id="KW-0460">Magnesium</keyword>
<evidence type="ECO:0000256" key="4">
    <source>
        <dbReference type="ARBA" id="ARBA00022722"/>
    </source>
</evidence>
<evidence type="ECO:0000256" key="2">
    <source>
        <dbReference type="ARBA" id="ARBA00022553"/>
    </source>
</evidence>
<evidence type="ECO:0000256" key="1">
    <source>
        <dbReference type="ARBA" id="ARBA00004173"/>
    </source>
</evidence>
<feature type="domain" description="XPG N-terminal" evidence="18">
    <location>
        <begin position="1"/>
        <end position="108"/>
    </location>
</feature>
<keyword evidence="12 15" id="KW-0234">DNA repair</keyword>
<dbReference type="PROSITE" id="PS00842">
    <property type="entry name" value="XPG_2"/>
    <property type="match status" value="1"/>
</dbReference>
<dbReference type="GO" id="GO:0005730">
    <property type="term" value="C:nucleolus"/>
    <property type="evidence" value="ECO:0007669"/>
    <property type="project" value="UniProtKB-SubCell"/>
</dbReference>
<dbReference type="GO" id="GO:0006284">
    <property type="term" value="P:base-excision repair"/>
    <property type="evidence" value="ECO:0007669"/>
    <property type="project" value="UniProtKB-UniRule"/>
</dbReference>
<dbReference type="InterPro" id="IPR006085">
    <property type="entry name" value="XPG_DNA_repair_N"/>
</dbReference>
<dbReference type="InterPro" id="IPR023426">
    <property type="entry name" value="Flap_endonuc"/>
</dbReference>
<dbReference type="STRING" id="90262.A0A1X2I3R3"/>
<comment type="cofactor">
    <cofactor evidence="15">
        <name>Mg(2+)</name>
        <dbReference type="ChEBI" id="CHEBI:18420"/>
    </cofactor>
    <text evidence="15">Binds 2 magnesium ions per subunit. They probably participate in the reaction catalyzed by the enzyme. May bind an additional third magnesium ion after substrate binding.</text>
</comment>
<evidence type="ECO:0000256" key="3">
    <source>
        <dbReference type="ARBA" id="ARBA00022705"/>
    </source>
</evidence>
<evidence type="ECO:0000256" key="15">
    <source>
        <dbReference type="HAMAP-Rule" id="MF_03140"/>
    </source>
</evidence>
<keyword evidence="2 15" id="KW-0597">Phosphoprotein</keyword>
<dbReference type="EMBL" id="MCGE01000030">
    <property type="protein sequence ID" value="ORZ08714.1"/>
    <property type="molecule type" value="Genomic_DNA"/>
</dbReference>
<evidence type="ECO:0000256" key="12">
    <source>
        <dbReference type="ARBA" id="ARBA00023204"/>
    </source>
</evidence>
<evidence type="ECO:0000256" key="6">
    <source>
        <dbReference type="ARBA" id="ARBA00022759"/>
    </source>
</evidence>
<evidence type="ECO:0000256" key="5">
    <source>
        <dbReference type="ARBA" id="ARBA00022723"/>
    </source>
</evidence>
<dbReference type="EC" id="3.1.-.-" evidence="15"/>
<dbReference type="PROSITE" id="PS00841">
    <property type="entry name" value="XPG_1"/>
    <property type="match status" value="1"/>
</dbReference>
<dbReference type="Pfam" id="PF00752">
    <property type="entry name" value="XPG_N"/>
    <property type="match status" value="1"/>
</dbReference>
<dbReference type="Gene3D" id="1.10.150.20">
    <property type="entry name" value="5' to 3' exonuclease, C-terminal subdomain"/>
    <property type="match status" value="1"/>
</dbReference>
<evidence type="ECO:0000256" key="14">
    <source>
        <dbReference type="ARBA" id="ARBA00034726"/>
    </source>
</evidence>
<evidence type="ECO:0000256" key="8">
    <source>
        <dbReference type="ARBA" id="ARBA00022801"/>
    </source>
</evidence>
<organism evidence="19 20">
    <name type="scientific">Absidia repens</name>
    <dbReference type="NCBI Taxonomy" id="90262"/>
    <lineage>
        <taxon>Eukaryota</taxon>
        <taxon>Fungi</taxon>
        <taxon>Fungi incertae sedis</taxon>
        <taxon>Mucoromycota</taxon>
        <taxon>Mucoromycotina</taxon>
        <taxon>Mucoromycetes</taxon>
        <taxon>Mucorales</taxon>
        <taxon>Cunninghamellaceae</taxon>
        <taxon>Absidia</taxon>
    </lineage>
</organism>
<dbReference type="PANTHER" id="PTHR11081:SF9">
    <property type="entry name" value="FLAP ENDONUCLEASE 1"/>
    <property type="match status" value="1"/>
</dbReference>
<reference evidence="19 20" key="1">
    <citation type="submission" date="2016-07" db="EMBL/GenBank/DDBJ databases">
        <title>Pervasive Adenine N6-methylation of Active Genes in Fungi.</title>
        <authorList>
            <consortium name="DOE Joint Genome Institute"/>
            <person name="Mondo S.J."/>
            <person name="Dannebaum R.O."/>
            <person name="Kuo R.C."/>
            <person name="Labutti K."/>
            <person name="Haridas S."/>
            <person name="Kuo A."/>
            <person name="Salamov A."/>
            <person name="Ahrendt S.R."/>
            <person name="Lipzen A."/>
            <person name="Sullivan W."/>
            <person name="Andreopoulos W.B."/>
            <person name="Clum A."/>
            <person name="Lindquist E."/>
            <person name="Daum C."/>
            <person name="Ramamoorthy G.K."/>
            <person name="Gryganskyi A."/>
            <person name="Culley D."/>
            <person name="Magnuson J.K."/>
            <person name="James T.Y."/>
            <person name="O'Malley M.A."/>
            <person name="Stajich J.E."/>
            <person name="Spatafora J.W."/>
            <person name="Visel A."/>
            <person name="Grigoriev I.V."/>
        </authorList>
    </citation>
    <scope>NUCLEOTIDE SEQUENCE [LARGE SCALE GENOMIC DNA]</scope>
    <source>
        <strain evidence="19 20">NRRL 1336</strain>
    </source>
</reference>
<dbReference type="HAMAP" id="MF_00614">
    <property type="entry name" value="Fen"/>
    <property type="match status" value="1"/>
</dbReference>
<dbReference type="PRINTS" id="PR00853">
    <property type="entry name" value="XPGRADSUPER"/>
</dbReference>
<feature type="compositionally biased region" description="Basic residues" evidence="16">
    <location>
        <begin position="356"/>
        <end position="366"/>
    </location>
</feature>
<evidence type="ECO:0000256" key="13">
    <source>
        <dbReference type="ARBA" id="ARBA00023242"/>
    </source>
</evidence>
<dbReference type="GO" id="GO:0005654">
    <property type="term" value="C:nucleoplasm"/>
    <property type="evidence" value="ECO:0007669"/>
    <property type="project" value="UniProtKB-SubCell"/>
</dbReference>
<dbReference type="Pfam" id="PF00867">
    <property type="entry name" value="XPG_I"/>
    <property type="match status" value="1"/>
</dbReference>
<dbReference type="InterPro" id="IPR029060">
    <property type="entry name" value="PIN-like_dom_sf"/>
</dbReference>
<sequence>MGIHGLTKLISEHAPDAIKSNEIASHFGRKVAIDASMSIYQFMIAVRQQDGNVLMNDAGETTSHLMGMFYRTIRMVDNGIKPLYVFDGKPPTMKSGELAKRKARKEDAQAKMEEANETGTAEDVARFTKRTVRVTPEHNDECKRLLKTMGIPYVEAPCEAEAQCAELARAGKVYAAASEDMDTLTFSSPILLRHLTFSEQRKLPIDEVNLEATLAGFDMTMPQFIDLCILLGCDYVETIKGVGPSRALSMIKEYGSIEKALPHLPDRLTQNIPVDWKYDEARQLFSNPDVTPGDSFDLKWEAPDVEAVVDFLVKEKGFSEDRIRKGCEKLTKNLKQATQSRMMDFFKAKPTDPADRKKRHRWPKRMPRSERGKNRFENCSNMALVV</sequence>
<dbReference type="Proteomes" id="UP000193560">
    <property type="component" value="Unassembled WGS sequence"/>
</dbReference>
<dbReference type="CDD" id="cd09867">
    <property type="entry name" value="PIN_FEN1"/>
    <property type="match status" value="1"/>
</dbReference>
<dbReference type="SUPFAM" id="SSF88723">
    <property type="entry name" value="PIN domain-like"/>
    <property type="match status" value="1"/>
</dbReference>
<dbReference type="GO" id="GO:0017108">
    <property type="term" value="F:5'-flap endonuclease activity"/>
    <property type="evidence" value="ECO:0007669"/>
    <property type="project" value="UniProtKB-UniRule"/>
</dbReference>
<evidence type="ECO:0000256" key="9">
    <source>
        <dbReference type="ARBA" id="ARBA00022839"/>
    </source>
</evidence>
<dbReference type="InterPro" id="IPR019974">
    <property type="entry name" value="XPG_CS"/>
</dbReference>